<sequence length="107" mass="12981">MTLLWRSQLCSQKQLQWKNTRNLPLRLNPQLLQNHQPLPWIKRNQPQNRQLHYKQQPFSTMNLQPQRACQTNCLNSTLKLPRQNMPQLQHPHSRVLCHTLYLKQNQR</sequence>
<dbReference type="AlphaFoldDB" id="A0A8D8T1E6"/>
<organism evidence="1">
    <name type="scientific">Cacopsylla melanoneura</name>
    <dbReference type="NCBI Taxonomy" id="428564"/>
    <lineage>
        <taxon>Eukaryota</taxon>
        <taxon>Metazoa</taxon>
        <taxon>Ecdysozoa</taxon>
        <taxon>Arthropoda</taxon>
        <taxon>Hexapoda</taxon>
        <taxon>Insecta</taxon>
        <taxon>Pterygota</taxon>
        <taxon>Neoptera</taxon>
        <taxon>Paraneoptera</taxon>
        <taxon>Hemiptera</taxon>
        <taxon>Sternorrhyncha</taxon>
        <taxon>Psylloidea</taxon>
        <taxon>Psyllidae</taxon>
        <taxon>Psyllinae</taxon>
        <taxon>Cacopsylla</taxon>
    </lineage>
</organism>
<dbReference type="EMBL" id="HBUF01249589">
    <property type="protein sequence ID" value="CAG6679613.1"/>
    <property type="molecule type" value="Transcribed_RNA"/>
</dbReference>
<protein>
    <submittedName>
        <fullName evidence="1">Uncharacterized protein</fullName>
    </submittedName>
</protein>
<dbReference type="EMBL" id="HBUF01249587">
    <property type="protein sequence ID" value="CAG6679608.1"/>
    <property type="molecule type" value="Transcribed_RNA"/>
</dbReference>
<reference evidence="1" key="1">
    <citation type="submission" date="2021-05" db="EMBL/GenBank/DDBJ databases">
        <authorList>
            <person name="Alioto T."/>
            <person name="Alioto T."/>
            <person name="Gomez Garrido J."/>
        </authorList>
    </citation>
    <scope>NUCLEOTIDE SEQUENCE</scope>
</reference>
<proteinExistence type="predicted"/>
<evidence type="ECO:0000313" key="1">
    <source>
        <dbReference type="EMBL" id="CAG6679613.1"/>
    </source>
</evidence>
<dbReference type="EMBL" id="HBUF01249588">
    <property type="protein sequence ID" value="CAG6679611.1"/>
    <property type="molecule type" value="Transcribed_RNA"/>
</dbReference>
<dbReference type="EMBL" id="HBUF01096380">
    <property type="protein sequence ID" value="CAG6636923.1"/>
    <property type="molecule type" value="Transcribed_RNA"/>
</dbReference>
<accession>A0A8D8T1E6</accession>
<dbReference type="EMBL" id="HBUF01096379">
    <property type="protein sequence ID" value="CAG6636920.1"/>
    <property type="molecule type" value="Transcribed_RNA"/>
</dbReference>
<name>A0A8D8T1E6_9HEMI</name>